<evidence type="ECO:0000256" key="45">
    <source>
        <dbReference type="ARBA" id="ARBA00049422"/>
    </source>
</evidence>
<comment type="catalytic activity">
    <reaction evidence="31">
        <text>(2E)-dodecenoyl-[ACP] + NADPH + H(+) = dodecanoyl-[ACP] + NADP(+)</text>
        <dbReference type="Rhea" id="RHEA:41880"/>
        <dbReference type="Rhea" id="RHEA-COMP:9643"/>
        <dbReference type="Rhea" id="RHEA-COMP:9644"/>
        <dbReference type="ChEBI" id="CHEBI:15378"/>
        <dbReference type="ChEBI" id="CHEBI:57783"/>
        <dbReference type="ChEBI" id="CHEBI:58349"/>
        <dbReference type="ChEBI" id="CHEBI:65264"/>
        <dbReference type="ChEBI" id="CHEBI:78472"/>
    </reaction>
    <physiologicalReaction direction="left-to-right" evidence="31">
        <dbReference type="Rhea" id="RHEA:41881"/>
    </physiologicalReaction>
</comment>
<protein>
    <submittedName>
        <fullName evidence="53">Fatty acid synthase-like</fullName>
    </submittedName>
</protein>
<evidence type="ECO:0000256" key="31">
    <source>
        <dbReference type="ARBA" id="ARBA00048281"/>
    </source>
</evidence>
<dbReference type="Pfam" id="PF13602">
    <property type="entry name" value="ADH_zinc_N_2"/>
    <property type="match status" value="2"/>
</dbReference>
<dbReference type="Pfam" id="PF08659">
    <property type="entry name" value="KR"/>
    <property type="match status" value="2"/>
</dbReference>
<dbReference type="SUPFAM" id="SSF51735">
    <property type="entry name" value="NAD(P)-binding Rossmann-fold domains"/>
    <property type="match status" value="4"/>
</dbReference>
<evidence type="ECO:0000256" key="9">
    <source>
        <dbReference type="ARBA" id="ARBA00023332"/>
    </source>
</evidence>
<gene>
    <name evidence="53" type="ORF">V1477_006193</name>
</gene>
<comment type="catalytic activity">
    <reaction evidence="29">
        <text>acetyl-[ACP] + malonyl-[ACP] + H(+) = 3-oxobutanoyl-[ACP] + holo-[ACP] + CO2</text>
        <dbReference type="Rhea" id="RHEA:41800"/>
        <dbReference type="Rhea" id="RHEA-COMP:9621"/>
        <dbReference type="Rhea" id="RHEA-COMP:9623"/>
        <dbReference type="Rhea" id="RHEA-COMP:9625"/>
        <dbReference type="Rhea" id="RHEA-COMP:9685"/>
        <dbReference type="ChEBI" id="CHEBI:15378"/>
        <dbReference type="ChEBI" id="CHEBI:16526"/>
        <dbReference type="ChEBI" id="CHEBI:64479"/>
        <dbReference type="ChEBI" id="CHEBI:78446"/>
        <dbReference type="ChEBI" id="CHEBI:78449"/>
        <dbReference type="ChEBI" id="CHEBI:78450"/>
    </reaction>
    <physiologicalReaction direction="left-to-right" evidence="29">
        <dbReference type="Rhea" id="RHEA:41801"/>
    </physiologicalReaction>
</comment>
<dbReference type="Pfam" id="PF02801">
    <property type="entry name" value="Ketoacyl-synt_C"/>
    <property type="match status" value="2"/>
</dbReference>
<dbReference type="SUPFAM" id="SSF52151">
    <property type="entry name" value="FabD/lysophospholipase-like"/>
    <property type="match status" value="2"/>
</dbReference>
<dbReference type="SUPFAM" id="SSF47336">
    <property type="entry name" value="ACP-like"/>
    <property type="match status" value="2"/>
</dbReference>
<comment type="catalytic activity">
    <reaction evidence="38">
        <text>hexadecanoyl-[ACP] + H2O = hexadecanoate + holo-[ACP] + H(+)</text>
        <dbReference type="Rhea" id="RHEA:41932"/>
        <dbReference type="Rhea" id="RHEA-COMP:9652"/>
        <dbReference type="Rhea" id="RHEA-COMP:9685"/>
        <dbReference type="ChEBI" id="CHEBI:7896"/>
        <dbReference type="ChEBI" id="CHEBI:15377"/>
        <dbReference type="ChEBI" id="CHEBI:15378"/>
        <dbReference type="ChEBI" id="CHEBI:64479"/>
        <dbReference type="ChEBI" id="CHEBI:78483"/>
        <dbReference type="EC" id="3.1.2.14"/>
    </reaction>
    <physiologicalReaction direction="left-to-right" evidence="38">
        <dbReference type="Rhea" id="RHEA:41933"/>
    </physiologicalReaction>
</comment>
<comment type="catalytic activity">
    <reaction evidence="26">
        <text>(2E)-hexadecenoyl-[ACP] + NADPH + H(+) = hexadecanoyl-[ACP] + NADP(+)</text>
        <dbReference type="Rhea" id="RHEA:41912"/>
        <dbReference type="Rhea" id="RHEA-COMP:9651"/>
        <dbReference type="Rhea" id="RHEA-COMP:9652"/>
        <dbReference type="ChEBI" id="CHEBI:15378"/>
        <dbReference type="ChEBI" id="CHEBI:57783"/>
        <dbReference type="ChEBI" id="CHEBI:58349"/>
        <dbReference type="ChEBI" id="CHEBI:78481"/>
        <dbReference type="ChEBI" id="CHEBI:78483"/>
    </reaction>
    <physiologicalReaction direction="left-to-right" evidence="26">
        <dbReference type="Rhea" id="RHEA:41913"/>
    </physiologicalReaction>
</comment>
<evidence type="ECO:0000256" key="30">
    <source>
        <dbReference type="ARBA" id="ARBA00048051"/>
    </source>
</evidence>
<comment type="catalytic activity">
    <reaction evidence="40">
        <text>(2E)-octadecenoyl-[ACP] + NADPH + H(+) = octadecanoyl-[ACP] + NADP(+)</text>
        <dbReference type="Rhea" id="RHEA:41928"/>
        <dbReference type="Rhea" id="RHEA-COMP:9655"/>
        <dbReference type="Rhea" id="RHEA-COMP:9656"/>
        <dbReference type="ChEBI" id="CHEBI:15378"/>
        <dbReference type="ChEBI" id="CHEBI:57783"/>
        <dbReference type="ChEBI" id="CHEBI:58349"/>
        <dbReference type="ChEBI" id="CHEBI:78489"/>
        <dbReference type="ChEBI" id="CHEBI:78495"/>
    </reaction>
    <physiologicalReaction direction="left-to-right" evidence="40">
        <dbReference type="Rhea" id="RHEA:41929"/>
    </physiologicalReaction>
</comment>
<dbReference type="Pfam" id="PF00975">
    <property type="entry name" value="Thioesterase"/>
    <property type="match status" value="2"/>
</dbReference>
<evidence type="ECO:0000256" key="41">
    <source>
        <dbReference type="ARBA" id="ARBA00049109"/>
    </source>
</evidence>
<comment type="catalytic activity">
    <reaction evidence="25">
        <text>dodecanoyl-[ACP] + malonyl-[ACP] + H(+) = 3-oxotetradecanoyl-[ACP] + holo-[ACP] + CO2</text>
        <dbReference type="Rhea" id="RHEA:41884"/>
        <dbReference type="Rhea" id="RHEA-COMP:9623"/>
        <dbReference type="Rhea" id="RHEA-COMP:9644"/>
        <dbReference type="Rhea" id="RHEA-COMP:9645"/>
        <dbReference type="Rhea" id="RHEA-COMP:9685"/>
        <dbReference type="ChEBI" id="CHEBI:15378"/>
        <dbReference type="ChEBI" id="CHEBI:16526"/>
        <dbReference type="ChEBI" id="CHEBI:64479"/>
        <dbReference type="ChEBI" id="CHEBI:65264"/>
        <dbReference type="ChEBI" id="CHEBI:78449"/>
        <dbReference type="ChEBI" id="CHEBI:78473"/>
    </reaction>
    <physiologicalReaction direction="left-to-right" evidence="25">
        <dbReference type="Rhea" id="RHEA:41885"/>
    </physiologicalReaction>
</comment>
<keyword evidence="6" id="KW-0663">Pyridoxal phosphate</keyword>
<feature type="region of interest" description="N-terminal hotdog fold" evidence="49">
    <location>
        <begin position="3322"/>
        <end position="3448"/>
    </location>
</feature>
<dbReference type="GO" id="GO:0019171">
    <property type="term" value="F:(3R)-hydroxyacyl-[acyl-carrier-protein] dehydratase activity"/>
    <property type="evidence" value="ECO:0007669"/>
    <property type="project" value="UniProtKB-EC"/>
</dbReference>
<dbReference type="PROSITE" id="PS52004">
    <property type="entry name" value="KS3_2"/>
    <property type="match status" value="2"/>
</dbReference>
<dbReference type="CDD" id="cd00833">
    <property type="entry name" value="PKS"/>
    <property type="match status" value="2"/>
</dbReference>
<dbReference type="SMART" id="SM00823">
    <property type="entry name" value="PKS_PP"/>
    <property type="match status" value="2"/>
</dbReference>
<evidence type="ECO:0000256" key="25">
    <source>
        <dbReference type="ARBA" id="ARBA00047578"/>
    </source>
</evidence>
<comment type="catalytic activity">
    <reaction evidence="46">
        <text>butanoyl-[ACP] + malonyl-[ACP] + H(+) = 3-oxohexanoyl-[ACP] + holo-[ACP] + CO2</text>
        <dbReference type="Rhea" id="RHEA:41820"/>
        <dbReference type="Rhea" id="RHEA-COMP:9623"/>
        <dbReference type="Rhea" id="RHEA-COMP:9628"/>
        <dbReference type="Rhea" id="RHEA-COMP:9629"/>
        <dbReference type="Rhea" id="RHEA-COMP:9685"/>
        <dbReference type="ChEBI" id="CHEBI:15378"/>
        <dbReference type="ChEBI" id="CHEBI:16526"/>
        <dbReference type="ChEBI" id="CHEBI:64479"/>
        <dbReference type="ChEBI" id="CHEBI:78449"/>
        <dbReference type="ChEBI" id="CHEBI:78454"/>
        <dbReference type="ChEBI" id="CHEBI:78456"/>
    </reaction>
    <physiologicalReaction direction="left-to-right" evidence="46">
        <dbReference type="Rhea" id="RHEA:41821"/>
    </physiologicalReaction>
</comment>
<evidence type="ECO:0000256" key="21">
    <source>
        <dbReference type="ARBA" id="ARBA00047400"/>
    </source>
</evidence>
<dbReference type="SUPFAM" id="SSF53901">
    <property type="entry name" value="Thiolase-like"/>
    <property type="match status" value="2"/>
</dbReference>
<comment type="catalytic activity">
    <reaction evidence="12">
        <text>(3R)-hydroxydecanoyl-[ACP] = (2E)-decenoyl-[ACP] + H2O</text>
        <dbReference type="Rhea" id="RHEA:41860"/>
        <dbReference type="Rhea" id="RHEA-COMP:9638"/>
        <dbReference type="Rhea" id="RHEA-COMP:9639"/>
        <dbReference type="ChEBI" id="CHEBI:15377"/>
        <dbReference type="ChEBI" id="CHEBI:78466"/>
        <dbReference type="ChEBI" id="CHEBI:78467"/>
    </reaction>
    <physiologicalReaction direction="left-to-right" evidence="12">
        <dbReference type="Rhea" id="RHEA:41861"/>
    </physiologicalReaction>
</comment>
<evidence type="ECO:0000256" key="40">
    <source>
        <dbReference type="ARBA" id="ARBA00049019"/>
    </source>
</evidence>
<evidence type="ECO:0000256" key="43">
    <source>
        <dbReference type="ARBA" id="ARBA00049263"/>
    </source>
</evidence>
<dbReference type="InterPro" id="IPR049391">
    <property type="entry name" value="FAS_pseudo-KR"/>
</dbReference>
<evidence type="ECO:0000256" key="3">
    <source>
        <dbReference type="ARBA" id="ARBA00022553"/>
    </source>
</evidence>
<evidence type="ECO:0000256" key="20">
    <source>
        <dbReference type="ARBA" id="ARBA00047394"/>
    </source>
</evidence>
<comment type="catalytic activity">
    <reaction evidence="15">
        <text>(3R)-hydroxyoctadecanoyl-[ACP] = (2E)-octadecenoyl-[ACP] + H2O</text>
        <dbReference type="Rhea" id="RHEA:41924"/>
        <dbReference type="Rhea" id="RHEA-COMP:9654"/>
        <dbReference type="Rhea" id="RHEA-COMP:9655"/>
        <dbReference type="ChEBI" id="CHEBI:15377"/>
        <dbReference type="ChEBI" id="CHEBI:78488"/>
        <dbReference type="ChEBI" id="CHEBI:78489"/>
    </reaction>
    <physiologicalReaction direction="left-to-right" evidence="15">
        <dbReference type="Rhea" id="RHEA:41925"/>
    </physiologicalReaction>
</comment>
<dbReference type="EMBL" id="JAYRBN010000043">
    <property type="protein sequence ID" value="KAL2745338.1"/>
    <property type="molecule type" value="Genomic_DNA"/>
</dbReference>
<comment type="catalytic activity">
    <reaction evidence="32">
        <text>tetradecanoyl-[ACP] + H2O = tetradecanoate + holo-[ACP] + H(+)</text>
        <dbReference type="Rhea" id="RHEA:30123"/>
        <dbReference type="Rhea" id="RHEA-COMP:9648"/>
        <dbReference type="Rhea" id="RHEA-COMP:9685"/>
        <dbReference type="ChEBI" id="CHEBI:15377"/>
        <dbReference type="ChEBI" id="CHEBI:15378"/>
        <dbReference type="ChEBI" id="CHEBI:30807"/>
        <dbReference type="ChEBI" id="CHEBI:64479"/>
        <dbReference type="ChEBI" id="CHEBI:78477"/>
        <dbReference type="EC" id="3.1.2.14"/>
    </reaction>
    <physiologicalReaction direction="left-to-right" evidence="32">
        <dbReference type="Rhea" id="RHEA:30124"/>
    </physiologicalReaction>
</comment>
<feature type="domain" description="Ketosynthase family 3 (KS3)" evidence="51">
    <location>
        <begin position="2471"/>
        <end position="2872"/>
    </location>
</feature>
<evidence type="ECO:0000256" key="11">
    <source>
        <dbReference type="ARBA" id="ARBA00023373"/>
    </source>
</evidence>
<dbReference type="Pfam" id="PF00109">
    <property type="entry name" value="ketoacyl-synt"/>
    <property type="match status" value="2"/>
</dbReference>
<dbReference type="SUPFAM" id="SSF53474">
    <property type="entry name" value="alpha/beta-Hydrolases"/>
    <property type="match status" value="2"/>
</dbReference>
<comment type="catalytic activity">
    <reaction evidence="42">
        <text>(2E)-tetradecenoyl-[ACP] + NADPH + H(+) = tetradecanoyl-[ACP] + NADP(+)</text>
        <dbReference type="Rhea" id="RHEA:41896"/>
        <dbReference type="Rhea" id="RHEA-COMP:9647"/>
        <dbReference type="Rhea" id="RHEA-COMP:9648"/>
        <dbReference type="ChEBI" id="CHEBI:15378"/>
        <dbReference type="ChEBI" id="CHEBI:57783"/>
        <dbReference type="ChEBI" id="CHEBI:58349"/>
        <dbReference type="ChEBI" id="CHEBI:78475"/>
        <dbReference type="ChEBI" id="CHEBI:78477"/>
    </reaction>
    <physiologicalReaction direction="left-to-right" evidence="42">
        <dbReference type="Rhea" id="RHEA:41897"/>
    </physiologicalReaction>
</comment>
<evidence type="ECO:0000256" key="29">
    <source>
        <dbReference type="ARBA" id="ARBA00047961"/>
    </source>
</evidence>
<dbReference type="CDD" id="cd08954">
    <property type="entry name" value="KR_1_FAS_SDR_x"/>
    <property type="match status" value="1"/>
</dbReference>
<dbReference type="SMART" id="SM00827">
    <property type="entry name" value="PKS_AT"/>
    <property type="match status" value="2"/>
</dbReference>
<comment type="catalytic activity">
    <reaction evidence="45">
        <text>3-oxooctanoyl-[ACP] + NADPH + H(+) = (3R)-hydroxyoctanoyl-[ACP] + NADP(+)</text>
        <dbReference type="Rhea" id="RHEA:41840"/>
        <dbReference type="Rhea" id="RHEA-COMP:9633"/>
        <dbReference type="Rhea" id="RHEA-COMP:9634"/>
        <dbReference type="ChEBI" id="CHEBI:15378"/>
        <dbReference type="ChEBI" id="CHEBI:57783"/>
        <dbReference type="ChEBI" id="CHEBI:58349"/>
        <dbReference type="ChEBI" id="CHEBI:78460"/>
        <dbReference type="ChEBI" id="CHEBI:78461"/>
    </reaction>
    <physiologicalReaction direction="left-to-right" evidence="45">
        <dbReference type="Rhea" id="RHEA:41841"/>
    </physiologicalReaction>
</comment>
<dbReference type="FunFam" id="3.40.50.720:FF:000209">
    <property type="entry name" value="Polyketide synthase Pks12"/>
    <property type="match status" value="2"/>
</dbReference>
<dbReference type="InterPro" id="IPR016039">
    <property type="entry name" value="Thiolase-like"/>
</dbReference>
<organism evidence="53 54">
    <name type="scientific">Vespula maculifrons</name>
    <name type="common">Eastern yellow jacket</name>
    <name type="synonym">Wasp</name>
    <dbReference type="NCBI Taxonomy" id="7453"/>
    <lineage>
        <taxon>Eukaryota</taxon>
        <taxon>Metazoa</taxon>
        <taxon>Ecdysozoa</taxon>
        <taxon>Arthropoda</taxon>
        <taxon>Hexapoda</taxon>
        <taxon>Insecta</taxon>
        <taxon>Pterygota</taxon>
        <taxon>Neoptera</taxon>
        <taxon>Endopterygota</taxon>
        <taxon>Hymenoptera</taxon>
        <taxon>Apocrita</taxon>
        <taxon>Aculeata</taxon>
        <taxon>Vespoidea</taxon>
        <taxon>Vespidae</taxon>
        <taxon>Vespinae</taxon>
        <taxon>Vespula</taxon>
    </lineage>
</organism>
<dbReference type="Pfam" id="PF16197">
    <property type="entry name" value="KAsynt_C_assoc"/>
    <property type="match status" value="2"/>
</dbReference>
<evidence type="ECO:0000256" key="6">
    <source>
        <dbReference type="ARBA" id="ARBA00022898"/>
    </source>
</evidence>
<comment type="catalytic activity">
    <reaction evidence="9">
        <text>(3R)-hydroxyoctanoyl-[ACP] = (2E)-octenoyl-[ACP] + H2O</text>
        <dbReference type="Rhea" id="RHEA:41844"/>
        <dbReference type="Rhea" id="RHEA-COMP:9634"/>
        <dbReference type="Rhea" id="RHEA-COMP:9635"/>
        <dbReference type="ChEBI" id="CHEBI:15377"/>
        <dbReference type="ChEBI" id="CHEBI:78461"/>
        <dbReference type="ChEBI" id="CHEBI:78462"/>
    </reaction>
    <physiologicalReaction direction="left-to-right" evidence="9">
        <dbReference type="Rhea" id="RHEA:41845"/>
    </physiologicalReaction>
</comment>
<evidence type="ECO:0000256" key="2">
    <source>
        <dbReference type="ARBA" id="ARBA00022450"/>
    </source>
</evidence>
<evidence type="ECO:0000256" key="22">
    <source>
        <dbReference type="ARBA" id="ARBA00047440"/>
    </source>
</evidence>
<evidence type="ECO:0000256" key="33">
    <source>
        <dbReference type="ARBA" id="ARBA00048420"/>
    </source>
</evidence>
<evidence type="ECO:0000256" key="10">
    <source>
        <dbReference type="ARBA" id="ARBA00023351"/>
    </source>
</evidence>
<dbReference type="Gene3D" id="3.90.180.10">
    <property type="entry name" value="Medium-chain alcohol dehydrogenases, catalytic domain"/>
    <property type="match status" value="2"/>
</dbReference>
<evidence type="ECO:0000256" key="46">
    <source>
        <dbReference type="ARBA" id="ARBA00049449"/>
    </source>
</evidence>
<dbReference type="InterPro" id="IPR020841">
    <property type="entry name" value="PKS_Beta-ketoAc_synthase_dom"/>
</dbReference>
<comment type="catalytic activity">
    <reaction evidence="10">
        <text>(3R)-hydroxydodecanoyl-[ACP] = (2E)-dodecenoyl-[ACP] + H2O</text>
        <dbReference type="Rhea" id="RHEA:41876"/>
        <dbReference type="Rhea" id="RHEA-COMP:9642"/>
        <dbReference type="Rhea" id="RHEA-COMP:9643"/>
        <dbReference type="ChEBI" id="CHEBI:15377"/>
        <dbReference type="ChEBI" id="CHEBI:78470"/>
        <dbReference type="ChEBI" id="CHEBI:78472"/>
    </reaction>
    <physiologicalReaction direction="left-to-right" evidence="10">
        <dbReference type="Rhea" id="RHEA:41877"/>
    </physiologicalReaction>
</comment>
<comment type="catalytic activity">
    <reaction evidence="22">
        <text>3-oxodecanoyl-[ACP] + NADPH + H(+) = (3R)-hydroxydecanoyl-[ACP] + NADP(+)</text>
        <dbReference type="Rhea" id="RHEA:41856"/>
        <dbReference type="Rhea" id="RHEA-COMP:9637"/>
        <dbReference type="Rhea" id="RHEA-COMP:9638"/>
        <dbReference type="ChEBI" id="CHEBI:15378"/>
        <dbReference type="ChEBI" id="CHEBI:57783"/>
        <dbReference type="ChEBI" id="CHEBI:58349"/>
        <dbReference type="ChEBI" id="CHEBI:78464"/>
        <dbReference type="ChEBI" id="CHEBI:78466"/>
    </reaction>
    <physiologicalReaction direction="left-to-right" evidence="22">
        <dbReference type="Rhea" id="RHEA:41857"/>
    </physiologicalReaction>
</comment>
<keyword evidence="3" id="KW-0597">Phosphoprotein</keyword>
<comment type="catalytic activity">
    <reaction evidence="16">
        <text>(3R)-hydroxyhexadecanoyl-[ACP] = (2E)-hexadecenoyl-[ACP] + H2O</text>
        <dbReference type="Rhea" id="RHEA:41908"/>
        <dbReference type="Rhea" id="RHEA-COMP:9650"/>
        <dbReference type="Rhea" id="RHEA-COMP:9651"/>
        <dbReference type="ChEBI" id="CHEBI:15377"/>
        <dbReference type="ChEBI" id="CHEBI:78480"/>
        <dbReference type="ChEBI" id="CHEBI:78481"/>
    </reaction>
    <physiologicalReaction direction="left-to-right" evidence="16">
        <dbReference type="Rhea" id="RHEA:41909"/>
    </physiologicalReaction>
</comment>
<comment type="catalytic activity">
    <reaction evidence="21">
        <text>a (3R)-hydroxyacyl-[ACP] + NADP(+) = a 3-oxoacyl-[ACP] + NADPH + H(+)</text>
        <dbReference type="Rhea" id="RHEA:17397"/>
        <dbReference type="Rhea" id="RHEA-COMP:9916"/>
        <dbReference type="Rhea" id="RHEA-COMP:9945"/>
        <dbReference type="ChEBI" id="CHEBI:15378"/>
        <dbReference type="ChEBI" id="CHEBI:57783"/>
        <dbReference type="ChEBI" id="CHEBI:58349"/>
        <dbReference type="ChEBI" id="CHEBI:78776"/>
        <dbReference type="ChEBI" id="CHEBI:78827"/>
        <dbReference type="EC" id="1.1.1.100"/>
    </reaction>
    <physiologicalReaction direction="right-to-left" evidence="21">
        <dbReference type="Rhea" id="RHEA:17399"/>
    </physiologicalReaction>
</comment>
<feature type="domain" description="PKS/mFAS DH" evidence="52">
    <location>
        <begin position="3322"/>
        <end position="3590"/>
    </location>
</feature>
<dbReference type="SMART" id="SM00829">
    <property type="entry name" value="PKS_ER"/>
    <property type="match status" value="2"/>
</dbReference>
<dbReference type="Gene3D" id="3.10.129.110">
    <property type="entry name" value="Polyketide synthase dehydratase"/>
    <property type="match status" value="2"/>
</dbReference>
<evidence type="ECO:0000256" key="1">
    <source>
        <dbReference type="ARBA" id="ARBA00005189"/>
    </source>
</evidence>
<comment type="catalytic activity">
    <reaction evidence="48">
        <text>octanoyl-[ACP] + malonyl-[ACP] + H(+) = 3-oxodecanoyl-[ACP] + holo-[ACP] + CO2</text>
        <dbReference type="Rhea" id="RHEA:41852"/>
        <dbReference type="Rhea" id="RHEA-COMP:9623"/>
        <dbReference type="Rhea" id="RHEA-COMP:9636"/>
        <dbReference type="Rhea" id="RHEA-COMP:9637"/>
        <dbReference type="Rhea" id="RHEA-COMP:9685"/>
        <dbReference type="ChEBI" id="CHEBI:15378"/>
        <dbReference type="ChEBI" id="CHEBI:16526"/>
        <dbReference type="ChEBI" id="CHEBI:64479"/>
        <dbReference type="ChEBI" id="CHEBI:78449"/>
        <dbReference type="ChEBI" id="CHEBI:78463"/>
        <dbReference type="ChEBI" id="CHEBI:78464"/>
    </reaction>
    <physiologicalReaction direction="left-to-right" evidence="48">
        <dbReference type="Rhea" id="RHEA:41853"/>
    </physiologicalReaction>
</comment>
<dbReference type="InterPro" id="IPR020806">
    <property type="entry name" value="PKS_PP-bd"/>
</dbReference>
<comment type="caution">
    <text evidence="53">The sequence shown here is derived from an EMBL/GenBank/DDBJ whole genome shotgun (WGS) entry which is preliminary data.</text>
</comment>
<evidence type="ECO:0000313" key="54">
    <source>
        <dbReference type="Proteomes" id="UP001607303"/>
    </source>
</evidence>
<dbReference type="InterPro" id="IPR057326">
    <property type="entry name" value="KR_dom"/>
</dbReference>
<evidence type="ECO:0000256" key="15">
    <source>
        <dbReference type="ARBA" id="ARBA00023399"/>
    </source>
</evidence>
<dbReference type="InterPro" id="IPR009081">
    <property type="entry name" value="PP-bd_ACP"/>
</dbReference>
<keyword evidence="54" id="KW-1185">Reference proteome</keyword>
<evidence type="ECO:0000256" key="14">
    <source>
        <dbReference type="ARBA" id="ARBA00023398"/>
    </source>
</evidence>
<keyword evidence="7" id="KW-0007">Acetylation</keyword>
<evidence type="ECO:0000259" key="50">
    <source>
        <dbReference type="PROSITE" id="PS50075"/>
    </source>
</evidence>
<dbReference type="GO" id="GO:0004315">
    <property type="term" value="F:3-oxoacyl-[acyl-carrier-protein] synthase activity"/>
    <property type="evidence" value="ECO:0007669"/>
    <property type="project" value="UniProtKB-EC"/>
</dbReference>
<feature type="active site" description="Proton acceptor; for dehydratase activity" evidence="49">
    <location>
        <position position="926"/>
    </location>
</feature>
<dbReference type="Gene3D" id="3.40.366.10">
    <property type="entry name" value="Malonyl-Coenzyme A Acyl Carrier Protein, domain 2"/>
    <property type="match status" value="2"/>
</dbReference>
<keyword evidence="4" id="KW-0808">Transferase</keyword>
<dbReference type="GO" id="GO:0141148">
    <property type="term" value="F:enoyl-[acyl-carrier-protein] reductase (NADPH) activity"/>
    <property type="evidence" value="ECO:0007669"/>
    <property type="project" value="UniProtKB-EC"/>
</dbReference>
<dbReference type="InterPro" id="IPR016035">
    <property type="entry name" value="Acyl_Trfase/lysoPLipase"/>
</dbReference>
<feature type="domain" description="PKS/mFAS DH" evidence="52">
    <location>
        <begin position="889"/>
        <end position="1157"/>
    </location>
</feature>
<evidence type="ECO:0000256" key="23">
    <source>
        <dbReference type="ARBA" id="ARBA00047451"/>
    </source>
</evidence>
<comment type="catalytic activity">
    <reaction evidence="34">
        <text>a fatty acyl-[ACP] + malonyl-[ACP] + H(+) = a 3-oxoacyl-[ACP] + holo-[ACP] + CO2</text>
        <dbReference type="Rhea" id="RHEA:22836"/>
        <dbReference type="Rhea" id="RHEA-COMP:9623"/>
        <dbReference type="Rhea" id="RHEA-COMP:9685"/>
        <dbReference type="Rhea" id="RHEA-COMP:9916"/>
        <dbReference type="Rhea" id="RHEA-COMP:14125"/>
        <dbReference type="ChEBI" id="CHEBI:15378"/>
        <dbReference type="ChEBI" id="CHEBI:16526"/>
        <dbReference type="ChEBI" id="CHEBI:64479"/>
        <dbReference type="ChEBI" id="CHEBI:78449"/>
        <dbReference type="ChEBI" id="CHEBI:78776"/>
        <dbReference type="ChEBI" id="CHEBI:138651"/>
        <dbReference type="EC" id="2.3.1.41"/>
    </reaction>
    <physiologicalReaction direction="left-to-right" evidence="34">
        <dbReference type="Rhea" id="RHEA:22837"/>
    </physiologicalReaction>
</comment>
<dbReference type="InterPro" id="IPR011032">
    <property type="entry name" value="GroES-like_sf"/>
</dbReference>
<evidence type="ECO:0000256" key="13">
    <source>
        <dbReference type="ARBA" id="ARBA00023394"/>
    </source>
</evidence>
<comment type="catalytic activity">
    <reaction evidence="13">
        <text>a (3R)-hydroxyacyl-[ACP] = a (2E)-enoyl-[ACP] + H2O</text>
        <dbReference type="Rhea" id="RHEA:13097"/>
        <dbReference type="Rhea" id="RHEA-COMP:9925"/>
        <dbReference type="Rhea" id="RHEA-COMP:9945"/>
        <dbReference type="ChEBI" id="CHEBI:15377"/>
        <dbReference type="ChEBI" id="CHEBI:78784"/>
        <dbReference type="ChEBI" id="CHEBI:78827"/>
        <dbReference type="EC" id="4.2.1.59"/>
    </reaction>
    <physiologicalReaction direction="left-to-right" evidence="13">
        <dbReference type="Rhea" id="RHEA:13098"/>
    </physiologicalReaction>
</comment>
<evidence type="ECO:0000256" key="49">
    <source>
        <dbReference type="PROSITE-ProRule" id="PRU01363"/>
    </source>
</evidence>
<dbReference type="InterPro" id="IPR029058">
    <property type="entry name" value="AB_hydrolase_fold"/>
</dbReference>
<evidence type="ECO:0000313" key="53">
    <source>
        <dbReference type="EMBL" id="KAL2745338.1"/>
    </source>
</evidence>
<dbReference type="InterPro" id="IPR014031">
    <property type="entry name" value="Ketoacyl_synth_C"/>
</dbReference>
<comment type="catalytic activity">
    <reaction evidence="41">
        <text>decanoyl-[ACP] + malonyl-[ACP] + H(+) = 3-oxododecanoyl-[ACP] + holo-[ACP] + CO2</text>
        <dbReference type="Rhea" id="RHEA:41868"/>
        <dbReference type="Rhea" id="RHEA-COMP:9623"/>
        <dbReference type="Rhea" id="RHEA-COMP:9640"/>
        <dbReference type="Rhea" id="RHEA-COMP:9641"/>
        <dbReference type="Rhea" id="RHEA-COMP:9685"/>
        <dbReference type="ChEBI" id="CHEBI:15378"/>
        <dbReference type="ChEBI" id="CHEBI:16526"/>
        <dbReference type="ChEBI" id="CHEBI:64479"/>
        <dbReference type="ChEBI" id="CHEBI:78449"/>
        <dbReference type="ChEBI" id="CHEBI:78468"/>
        <dbReference type="ChEBI" id="CHEBI:78469"/>
    </reaction>
    <physiologicalReaction direction="left-to-right" evidence="41">
        <dbReference type="Rhea" id="RHEA:41869"/>
    </physiologicalReaction>
</comment>
<evidence type="ECO:0000256" key="44">
    <source>
        <dbReference type="ARBA" id="ARBA00049414"/>
    </source>
</evidence>
<comment type="catalytic activity">
    <reaction evidence="28">
        <text>3-oxobutanoyl-[ACP] + NADPH + H(+) = (3R)-hydroxybutanoyl-[ACP] + NADP(+)</text>
        <dbReference type="Rhea" id="RHEA:41804"/>
        <dbReference type="Rhea" id="RHEA-COMP:9625"/>
        <dbReference type="Rhea" id="RHEA-COMP:9626"/>
        <dbReference type="ChEBI" id="CHEBI:15378"/>
        <dbReference type="ChEBI" id="CHEBI:57783"/>
        <dbReference type="ChEBI" id="CHEBI:58349"/>
        <dbReference type="ChEBI" id="CHEBI:78450"/>
        <dbReference type="ChEBI" id="CHEBI:78451"/>
    </reaction>
    <physiologicalReaction direction="left-to-right" evidence="28">
        <dbReference type="Rhea" id="RHEA:41805"/>
    </physiologicalReaction>
</comment>
<comment type="catalytic activity">
    <reaction evidence="20">
        <text>hexanoyl-[ACP] + malonyl-[ACP] + H(+) = 3-oxooctanoyl-[ACP] + holo-[ACP] + CO2</text>
        <dbReference type="Rhea" id="RHEA:41836"/>
        <dbReference type="Rhea" id="RHEA-COMP:9623"/>
        <dbReference type="Rhea" id="RHEA-COMP:9632"/>
        <dbReference type="Rhea" id="RHEA-COMP:9633"/>
        <dbReference type="Rhea" id="RHEA-COMP:9685"/>
        <dbReference type="ChEBI" id="CHEBI:15378"/>
        <dbReference type="ChEBI" id="CHEBI:16526"/>
        <dbReference type="ChEBI" id="CHEBI:64479"/>
        <dbReference type="ChEBI" id="CHEBI:78449"/>
        <dbReference type="ChEBI" id="CHEBI:78459"/>
        <dbReference type="ChEBI" id="CHEBI:78460"/>
    </reaction>
    <physiologicalReaction direction="left-to-right" evidence="20">
        <dbReference type="Rhea" id="RHEA:41837"/>
    </physiologicalReaction>
</comment>
<dbReference type="InterPro" id="IPR001227">
    <property type="entry name" value="Ac_transferase_dom_sf"/>
</dbReference>
<evidence type="ECO:0000256" key="37">
    <source>
        <dbReference type="ARBA" id="ARBA00048691"/>
    </source>
</evidence>
<evidence type="ECO:0000256" key="34">
    <source>
        <dbReference type="ARBA" id="ARBA00048506"/>
    </source>
</evidence>
<dbReference type="InterPro" id="IPR001031">
    <property type="entry name" value="Thioesterase"/>
</dbReference>
<comment type="catalytic activity">
    <reaction evidence="43">
        <text>3-oxododecanoyl-[ACP] + NADPH + H(+) = (3R)-hydroxydodecanoyl-[ACP] + NADP(+)</text>
        <dbReference type="Rhea" id="RHEA:41872"/>
        <dbReference type="Rhea" id="RHEA-COMP:9641"/>
        <dbReference type="Rhea" id="RHEA-COMP:9642"/>
        <dbReference type="ChEBI" id="CHEBI:15378"/>
        <dbReference type="ChEBI" id="CHEBI:57783"/>
        <dbReference type="ChEBI" id="CHEBI:58349"/>
        <dbReference type="ChEBI" id="CHEBI:78469"/>
        <dbReference type="ChEBI" id="CHEBI:78470"/>
    </reaction>
    <physiologicalReaction direction="left-to-right" evidence="43">
        <dbReference type="Rhea" id="RHEA:41873"/>
    </physiologicalReaction>
</comment>
<feature type="region of interest" description="C-terminal hotdog fold" evidence="49">
    <location>
        <begin position="3465"/>
        <end position="3590"/>
    </location>
</feature>
<evidence type="ECO:0000259" key="51">
    <source>
        <dbReference type="PROSITE" id="PS52004"/>
    </source>
</evidence>
<dbReference type="InterPro" id="IPR014030">
    <property type="entry name" value="Ketoacyl_synth_N"/>
</dbReference>
<feature type="domain" description="Ketosynthase family 3 (KS3)" evidence="51">
    <location>
        <begin position="49"/>
        <end position="453"/>
    </location>
</feature>
<dbReference type="GO" id="GO:0004316">
    <property type="term" value="F:3-oxoacyl-[acyl-carrier-protein] reductase (NADPH) activity"/>
    <property type="evidence" value="ECO:0007669"/>
    <property type="project" value="UniProtKB-EC"/>
</dbReference>
<keyword evidence="8" id="KW-0511">Multifunctional enzyme</keyword>
<dbReference type="GO" id="GO:0004313">
    <property type="term" value="F:[acyl-carrier-protein] S-acetyltransferase activity"/>
    <property type="evidence" value="ECO:0007669"/>
    <property type="project" value="UniProtKB-EC"/>
</dbReference>
<comment type="catalytic activity">
    <reaction evidence="24">
        <text>(2E)-butenoyl-[ACP] + NADPH + H(+) = butanoyl-[ACP] + NADP(+)</text>
        <dbReference type="Rhea" id="RHEA:41812"/>
        <dbReference type="Rhea" id="RHEA-COMP:9627"/>
        <dbReference type="Rhea" id="RHEA-COMP:9628"/>
        <dbReference type="ChEBI" id="CHEBI:15378"/>
        <dbReference type="ChEBI" id="CHEBI:57783"/>
        <dbReference type="ChEBI" id="CHEBI:58349"/>
        <dbReference type="ChEBI" id="CHEBI:78453"/>
        <dbReference type="ChEBI" id="CHEBI:78454"/>
    </reaction>
    <physiologicalReaction direction="left-to-right" evidence="24">
        <dbReference type="Rhea" id="RHEA:41813"/>
    </physiologicalReaction>
</comment>
<evidence type="ECO:0000256" key="19">
    <source>
        <dbReference type="ARBA" id="ARBA00047300"/>
    </source>
</evidence>
<sequence>MERKCIHRSQFRILHSISCSKNKRSSIMSEYKKSEKSYKSIKYANPEPGEEVVISGFAGRFPESNNMEELKDNLYNRKNCITENCRWKLDHPEIPKRIGKINNIEKFDALFFGIHFKEAHTMNPMSRMMLEHTYEAIIDAGYNPEDIRGSKTGVFISTCFSDSEATWLHGKLQKNGFGITCCSRDMMAQNISFWLGVTGPSSLIDTGCSSSLYAVEHAYRAIRSGQCDYAIVGGSNLCLHPYVSLQFNCLGVLNQGGRCKVFDEDANGYTRSEGVSVAFLQKAKTAKRIYATIIHAKTNCDGYKQEGITFPSNKMQSTLFKEFYKECNVSTDCISYIEAHGTGTRVGDPVELSSIDQIFTKNTTNSLKVGSIKSNIGHTEGASGICSIAKVIISMESGQIPPNINFNIPRKYVQALTDGRIEVVTQPTLLDGEYIAINSFGFGGTNAHVLLRSNSKIKHNNELLNDDLYRLVAVSGRTAEAVEIILNEIDNRPLDVEFIRLLHDIHHKAIPGHLYRGFTITDLKPSDTKVREIECFSGTKKPICFVFTGMDSQWLAMGEALMRLPIFAKSIEKCNSVLKSRKLNIYEILTGKENNLLDNILHLSVGIAAVQIGFVDLLTSMGVLPDYIIGYSFGEFGCGYADGSLTAEETILAAYFQGISVIEAKIPHFSVVLVGLGYKHIEDMCPDDIDVVCHNGPHSSTITGPAESMKAFTKKLRTTKIDVKILSEKRIPYHSRYIATVKVKLLANLQKVIPERKPRSRKWLSTSVSCNEWSTTTAQYSSAEYFTNNLLKPILFEETSAFIPNNAVIIEIAPLIQLQDICGLSLQTMVTNNTLNLPDLKDNMKIFLQGLGKLYNAGLQFDLSKLHPFVAYPVSRGTPMISPLIRWEHSYDWFITNFKIHEKFMSGERMVAIAIVDKDFQYIKSHVIDGRNLFPAAGYLCLVWETFGMMLGQLYTEMSVVMENVKFNRATIVPNVEKIEMMVMIQKGSGKFEVVQGGTAIVTGKISLAKNLSKEKVPLDVLKRNFDADSEEEELEEKDIYKELKLRGYQYNGPFRSIRSASVSRRKGHIEWKKNWVALIDNILQMKTFNLDTRDLFVPIGIQKLVIDTNAHQQYLQSVTNIPVQFFKNVDMIAAVGVEIHKLRISEISRKRPISDPVIEEYKFIAYRDKKETSLREILTLSVHITLENIPMFKMKTIELVDDKDNISTEELVSPVILDILNNLSMVEVNVNVFASRNKLEDIPKGVIVAEPNMIETDDIASFAIGCGLLTNGEKNSLKKLLKFTKNGAFLLSREKRNAPLDLSILQEFQLRIVLEKCTSEESWILFKKTNKIPEQTMIVNVQSNEFNWLQKVQAVLKRKEEEDISNTRVILVEEGNLESGLLGFINCLQKEAGGNIFRAVLIQDLQAPKFSLKLQLFSEQLETDLVTNVLRPGNVWGSYRHQLLPPREPKLSYHAIINQGVRGDLSTIRWIEGCITKDYQNEDLVRIHYASLNFKDVMLSIGKIAQEEGNRKDVDCVIGYEYSGKSISGRRVMGVNRNRCLSNLCQLDETFSWTIPESWSLEDAATVPCVYCTCIAALYINGEMQKGDKILIHAGSGGIGQAAINLALREGCEVFTTVGSLEKRKFIKETFPSIDDYHIGNSRDTSFEKMILQQTDGAGVDIVLNSLAEDKLQASLRCLAHRGRFLEIGKFDFAANNEINIRIFMKGISFHGIMLDKIINTNDKVKNEISSIFNILLKENAIKPIIRTVFDKYQVETALRFMAAGKHMGKVLIKIREENEPLNKPILAEPSYTCIPHKSYIVLGGLGGFGLELIDWLVLRNAQNIVITSRNGIKNGYQRMKIKTLESYGVNIKILAGFDAATRDSCKHILKSAIDYGPVDGIFNLAVSLRDSICINQTPQTFEESFKGKAWATRYLDEMTRKLCPELRHFVVFSSISCGRGNAGQTNYGMANSIMERICEKRVEEHLPGLAIQWGAIGDVGLVADMQNDDKELTICGTLQQKISSCLEVLSRFLVQEKSVVSSMVVPVKRVRNVTNNVIDAVLNIMGINDLKNVRPHTTLAELGMDSMMAVEIKDRLECEFEIYLTTQYIRNLNFAELVEMNNKPTDNDRRKDNTREKILSSRKMLMQLFGENLSTDVTISLKTNPEDGRKEIFFLPGIEGYGSVFKTLESKIKSPATCFQLAANYKLKTIQEMANSFLPHILEKLQDRKDFILVGFSFGSLVAIELTRKLEARGFNGQLILIDGAPQHIKTLIQQQLHSSSQEEFESNILLAILNAFIFINSAELEFELRKCSSWNEKVNAFFNILSSEQRELFFKSNQKDIIHSLYVRLQAAVAYNPEPIPYVRAPITLFKPMIASVRNEQYDYGLQNITEAKVDVHVVDGDHITMLEDTKIAMAINDELFDFKVSSYQKFIVLQQNLFSLLWDSVIALRNMNRNQVAVKKERSNIMSEYKKLEESYKFFRYANSEPGEEVVISGFAGRFPESNNMEELKDNLYNRKDCITENCRWKLDHPEIPKHTGKINNIEKFDALFFGTHFKEAHTMDPMCRMMLEHTYEAIVDAGYNPEDIRGSKTGVFIGTCFFDSEATWLHSKLQTNGFGITCCSRDMMAQNISFWLGVTGPSSLIDTGCSSSLYAVEHAYRAIHSGQCDNAIVGGSNLCLHPYVSLQLSRLGVLNQGGRCKVFDEDANGYTRSEGVSVAFLQKAKTAKRIYATIIHAKTNCDGYKQEGITFPSNKMQSTLFKEFYKECNVSTDCIPYIEAHGTGTRVGDPVELNSIDQIFSKNTTKSLKVGSIKSNMGHTEGASGISSIAKVIISMESGLIPPNINFHTPRKEVIERRNEVVTEPTPLDGEYIAINSFGFGGANAHVLLRSNSKMKHNNGLQDDDLPRLVAVSGRTAEAVQTILNEIDNRSLDVEFIRLLHDVHNKAIPGHLYRGFTITDLKPSDTKVREIECFSGTKKPICFVFTGMDSQWLEMGQALMRLPIFAKSIEKCNSVLKSHKVNIYEILTGKENNLLDNILHLSVGTAAVQIGFVDLLTSIGVLPDYVIGYSVGEFGCAYADGSLTAEETILAAYFQGISVIEAKIPHCCVALIGLGHKDIKDLCPKDIDVVCHNGPHSSTITGPAESMKAFIRKLRVRLKTMRIQPIISITTKIDVKILSEKRIPYHSRYITTVKVNLLANLKNVIPERKSRSRKWLSTSVLCNQWSTSSAQFSSAEYFTNNILGPVLFEETSLFVPNSAICIDIAPCRQLQELIGQSWQTMGTNISLNLCDPKDNLKSILQGLGKLYNVGLQLDLAKLYPFIEYPVSRGTPMISSLIRWEHSYDWFITDFKMHEKLIAGERMVAITIADEGFQYIKGHVIDGRNLFPATGHLCLVWETFGMMMGQLYTEMSIVMENVKINRTTIVPEVGKVEVIVMIQRGSGRFEVVEGDTAIVTGKIRLVTNLSKEKVPLDVINRNIDVNDEEEELDERDIYKELKSRGYQYSGLFRSIRSVSVSRKKGHIEWKKNWVAFMDNLLQMIIFNLDSRDLVVPTGIRKLVIDINAHQQYLQKWGNVPVQYYKNIDVIAAGGVEIHKVRASEIARKRSVYDPIIEEYKFTAYRDRKIMSLQEILTLSILITLENIPIMIKMKTIELVDDKDNISTEELVSPVILDILNNLSMVEVNVNVFASRNKLEDIPKGVIVAEPNMIETDDIASFAIGCGLLTNGEKNSLKKLLKFTKNGAFLLSREKRNIPLDLSILQKFQLRIVLEKCTSEESWILLKKINKIPEQTMIVNVQSNEFNWLQKVQAVLKRKEEEDISNTRVILVEEGNLESGLLGFINCLQKEPGGNIFRAVLIQDLQAPKFSLKLPLFSEQLETDLVTNVLRPGNVWGSYRHQLLPPREPKLSYHAIINQGVRGDLSTIRWIEGCITKDYQNEDLVSIHYASLNFKDVMLSIGKTIPEEGNRKDIDCVIGCEYSGKCISGRRIMGVNRNRCLSNLCQLDESFSWTVPNSWSLEDAATVPFVYCTCIAALYINGEMQKGDKILIHAGSGGIGQAAINLALREGCEVFTTVGSLEKRKFIKETFPSIDDYHIGNSRDTTFEKMILQQTDSAGVDIVLNSLAEDKFQASLRCLAYRGRFLEIGKFDLIANNQISTRIFMKGISFHGIMLDKIINTNDKVKNEISSIFNILLKENAIKPIIRTVFSKYQVETAFRFMAAEKHMGKVLIKIREENESLNTPIFAEPFYTCISHKSYIVLGGLEGFGLELIDWLILRNAQNIVIISRNSVKNAYQRMKIKLWESYGVNIMILFGLDATKRKNCEQMLKTAMDTGPVDGIFSLAPSMKGNICRNHMPQTFEESFKGKMWTIKYLDEMTRKLCPDLRHFVVFSSVSYGRGNAGQTNYGMANSVMERICQIRVEEGLPGLAIQCEAIGDVRLLSDMQNDDKERVMGSILQQEITACLEELNRFLVQDKSVVSSIVIAEKSTGNHVNNVVNAVLNIMGINDLKNIRPHTTLAELGMDSIMAVEIKEILGREFEIYLTTQYIRRLNFAKLMELNNKPTDNSSTKDSRREEILASKKMLMQLFGENLSTEITIPLKTNPEEGRKEIFFLPGIEGYGSVFKPLESKIKSPATCFQLAANCELKTIPAMANLFLPHILGKLQDRNDFILVGFSFGSLVAIELTRMLETKGFNGRLILIDGAPQHMKTLIQQQLRSLSQEDLESNVLLVILNAFTSINSAELEIELKKCNTWDEKVNAFFNVLSPEHRVLFLKANQKNAILSLYVRLQAGMAYNPEPMPYIRTPITLFKPLLPSVRNASYDYGLQNITEAKVDVHVVDGDHVTMLEDMKIAMAINDELFDISSNQKLIVLQQN</sequence>
<evidence type="ECO:0000256" key="42">
    <source>
        <dbReference type="ARBA" id="ARBA00049171"/>
    </source>
</evidence>
<dbReference type="Gene3D" id="3.40.47.10">
    <property type="match status" value="2"/>
</dbReference>
<comment type="catalytic activity">
    <reaction evidence="33">
        <text>(2E)-octenoyl-[ACP] + NADPH + H(+) = octanoyl-[ACP] + NADP(+)</text>
        <dbReference type="Rhea" id="RHEA:41848"/>
        <dbReference type="Rhea" id="RHEA-COMP:9635"/>
        <dbReference type="Rhea" id="RHEA-COMP:9636"/>
        <dbReference type="ChEBI" id="CHEBI:15378"/>
        <dbReference type="ChEBI" id="CHEBI:57783"/>
        <dbReference type="ChEBI" id="CHEBI:58349"/>
        <dbReference type="ChEBI" id="CHEBI:78462"/>
        <dbReference type="ChEBI" id="CHEBI:78463"/>
    </reaction>
    <physiologicalReaction direction="left-to-right" evidence="33">
        <dbReference type="Rhea" id="RHEA:41849"/>
    </physiologicalReaction>
</comment>
<dbReference type="InterPro" id="IPR032821">
    <property type="entry name" value="PKS_assoc"/>
</dbReference>
<evidence type="ECO:0000256" key="32">
    <source>
        <dbReference type="ARBA" id="ARBA00048289"/>
    </source>
</evidence>
<feature type="active site" description="Proton donor; for dehydratase activity" evidence="49">
    <location>
        <position position="3514"/>
    </location>
</feature>
<dbReference type="PROSITE" id="PS52019">
    <property type="entry name" value="PKS_MFAS_DH"/>
    <property type="match status" value="2"/>
</dbReference>
<dbReference type="InterPro" id="IPR020843">
    <property type="entry name" value="ER"/>
</dbReference>
<dbReference type="Proteomes" id="UP001607303">
    <property type="component" value="Unassembled WGS sequence"/>
</dbReference>
<dbReference type="PROSITE" id="PS50075">
    <property type="entry name" value="CARRIER"/>
    <property type="match status" value="2"/>
</dbReference>
<comment type="catalytic activity">
    <reaction evidence="37">
        <text>holo-[ACP] + acetyl-CoA = acetyl-[ACP] + CoA</text>
        <dbReference type="Rhea" id="RHEA:41788"/>
        <dbReference type="Rhea" id="RHEA-COMP:9621"/>
        <dbReference type="Rhea" id="RHEA-COMP:9685"/>
        <dbReference type="ChEBI" id="CHEBI:57287"/>
        <dbReference type="ChEBI" id="CHEBI:57288"/>
        <dbReference type="ChEBI" id="CHEBI:64479"/>
        <dbReference type="ChEBI" id="CHEBI:78446"/>
        <dbReference type="EC" id="2.3.1.38"/>
    </reaction>
    <physiologicalReaction direction="left-to-right" evidence="37">
        <dbReference type="Rhea" id="RHEA:41789"/>
    </physiologicalReaction>
</comment>
<keyword evidence="2" id="KW-0596">Phosphopantetheine</keyword>
<dbReference type="Gene3D" id="3.40.50.1820">
    <property type="entry name" value="alpha/beta hydrolase"/>
    <property type="match status" value="2"/>
</dbReference>
<comment type="catalytic activity">
    <reaction evidence="44">
        <text>3-oxohexadecanoyl-[ACP] + NADPH + H(+) = (3R)-hydroxyhexadecanoyl-[ACP] + NADP(+)</text>
        <dbReference type="Rhea" id="RHEA:41904"/>
        <dbReference type="Rhea" id="RHEA-COMP:9649"/>
        <dbReference type="Rhea" id="RHEA-COMP:9650"/>
        <dbReference type="ChEBI" id="CHEBI:15378"/>
        <dbReference type="ChEBI" id="CHEBI:57783"/>
        <dbReference type="ChEBI" id="CHEBI:58349"/>
        <dbReference type="ChEBI" id="CHEBI:78478"/>
        <dbReference type="ChEBI" id="CHEBI:78480"/>
    </reaction>
    <physiologicalReaction direction="left-to-right" evidence="44">
        <dbReference type="Rhea" id="RHEA:41905"/>
    </physiologicalReaction>
</comment>
<dbReference type="SUPFAM" id="SSF50129">
    <property type="entry name" value="GroES-like"/>
    <property type="match status" value="2"/>
</dbReference>
<comment type="catalytic activity">
    <reaction evidence="39">
        <text>3-oxotetradecanoyl-[ACP] + NADPH + H(+) = (3R)-hydroxytetradecanoyl-[ACP] + NADP(+)</text>
        <dbReference type="Rhea" id="RHEA:41888"/>
        <dbReference type="Rhea" id="RHEA-COMP:9645"/>
        <dbReference type="Rhea" id="RHEA-COMP:9646"/>
        <dbReference type="ChEBI" id="CHEBI:15378"/>
        <dbReference type="ChEBI" id="CHEBI:57783"/>
        <dbReference type="ChEBI" id="CHEBI:58349"/>
        <dbReference type="ChEBI" id="CHEBI:78473"/>
        <dbReference type="ChEBI" id="CHEBI:78474"/>
    </reaction>
    <physiologicalReaction direction="left-to-right" evidence="39">
        <dbReference type="Rhea" id="RHEA:41889"/>
    </physiologicalReaction>
</comment>
<dbReference type="PROSITE" id="PS00606">
    <property type="entry name" value="KS3_1"/>
    <property type="match status" value="2"/>
</dbReference>
<name>A0ABD2CMB0_VESMC</name>
<dbReference type="PANTHER" id="PTHR43775">
    <property type="entry name" value="FATTY ACID SYNTHASE"/>
    <property type="match status" value="1"/>
</dbReference>
<dbReference type="GO" id="GO:0016297">
    <property type="term" value="F:fatty acyl-[ACP] hydrolase activity"/>
    <property type="evidence" value="ECO:0007669"/>
    <property type="project" value="UniProtKB-EC"/>
</dbReference>
<comment type="catalytic activity">
    <reaction evidence="47">
        <text>(2E)-decenoyl-[ACP] + NADPH + H(+) = decanoyl-[ACP] + NADP(+)</text>
        <dbReference type="Rhea" id="RHEA:41864"/>
        <dbReference type="Rhea" id="RHEA-COMP:9639"/>
        <dbReference type="Rhea" id="RHEA-COMP:9640"/>
        <dbReference type="ChEBI" id="CHEBI:15378"/>
        <dbReference type="ChEBI" id="CHEBI:57783"/>
        <dbReference type="ChEBI" id="CHEBI:58349"/>
        <dbReference type="ChEBI" id="CHEBI:78467"/>
        <dbReference type="ChEBI" id="CHEBI:78468"/>
    </reaction>
    <physiologicalReaction direction="left-to-right" evidence="47">
        <dbReference type="Rhea" id="RHEA:41865"/>
    </physiologicalReaction>
</comment>
<evidence type="ECO:0000256" key="4">
    <source>
        <dbReference type="ARBA" id="ARBA00022679"/>
    </source>
</evidence>
<evidence type="ECO:0000256" key="16">
    <source>
        <dbReference type="ARBA" id="ARBA00023401"/>
    </source>
</evidence>
<comment type="catalytic activity">
    <reaction evidence="35">
        <text>3-oxohexanoyl-[ACP] + NADPH + H(+) = (3R)-hydroxyhexanoyl-[ACP] + NADP(+)</text>
        <dbReference type="Rhea" id="RHEA:41824"/>
        <dbReference type="Rhea" id="RHEA-COMP:9629"/>
        <dbReference type="Rhea" id="RHEA-COMP:9630"/>
        <dbReference type="ChEBI" id="CHEBI:15378"/>
        <dbReference type="ChEBI" id="CHEBI:57783"/>
        <dbReference type="ChEBI" id="CHEBI:58349"/>
        <dbReference type="ChEBI" id="CHEBI:78456"/>
        <dbReference type="ChEBI" id="CHEBI:78457"/>
    </reaction>
    <physiologicalReaction direction="left-to-right" evidence="35">
        <dbReference type="Rhea" id="RHEA:41825"/>
    </physiologicalReaction>
</comment>
<reference evidence="53 54" key="1">
    <citation type="journal article" date="2024" name="Ann. Entomol. Soc. Am.">
        <title>Genomic analyses of the southern and eastern yellowjacket wasps (Hymenoptera: Vespidae) reveal evolutionary signatures of social life.</title>
        <authorList>
            <person name="Catto M.A."/>
            <person name="Caine P.B."/>
            <person name="Orr S.E."/>
            <person name="Hunt B.G."/>
            <person name="Goodisman M.A.D."/>
        </authorList>
    </citation>
    <scope>NUCLEOTIDE SEQUENCE [LARGE SCALE GENOMIC DNA]</scope>
    <source>
        <strain evidence="53">232</strain>
        <tissue evidence="53">Head and thorax</tissue>
    </source>
</reference>
<evidence type="ECO:0000256" key="28">
    <source>
        <dbReference type="ARBA" id="ARBA00047953"/>
    </source>
</evidence>
<evidence type="ECO:0000256" key="24">
    <source>
        <dbReference type="ARBA" id="ARBA00047500"/>
    </source>
</evidence>
<comment type="function">
    <text evidence="18">Fatty acid synthetase is a multifunctional enzyme that catalyzes the de novo biosynthesis of long-chain saturated fatty acids starting from acetyl-CoA and malonyl-CoA in the presence of NADPH. This multifunctional protein contains 7 catalytic activities and a site for the binding of the prosthetic group 4'-phosphopantetheine of the acyl carrier protein ([ACP]) domain.</text>
</comment>
<evidence type="ECO:0000256" key="38">
    <source>
        <dbReference type="ARBA" id="ARBA00048704"/>
    </source>
</evidence>
<dbReference type="SMART" id="SM00825">
    <property type="entry name" value="PKS_KS"/>
    <property type="match status" value="2"/>
</dbReference>
<accession>A0ABD2CMB0</accession>
<comment type="catalytic activity">
    <reaction evidence="19">
        <text>3-oxooctadecanoyl-[ACP] + NADPH + H(+) = (3R)-hydroxyoctadecanoyl-[ACP] + NADP(+)</text>
        <dbReference type="Rhea" id="RHEA:41920"/>
        <dbReference type="Rhea" id="RHEA-COMP:9653"/>
        <dbReference type="Rhea" id="RHEA-COMP:9654"/>
        <dbReference type="ChEBI" id="CHEBI:15378"/>
        <dbReference type="ChEBI" id="CHEBI:57783"/>
        <dbReference type="ChEBI" id="CHEBI:58349"/>
        <dbReference type="ChEBI" id="CHEBI:78487"/>
        <dbReference type="ChEBI" id="CHEBI:78488"/>
    </reaction>
    <physiologicalReaction direction="left-to-right" evidence="19">
        <dbReference type="Rhea" id="RHEA:41921"/>
    </physiologicalReaction>
</comment>
<evidence type="ECO:0000256" key="18">
    <source>
        <dbReference type="ARBA" id="ARBA00023442"/>
    </source>
</evidence>
<dbReference type="Gene3D" id="1.10.1200.10">
    <property type="entry name" value="ACP-like"/>
    <property type="match status" value="2"/>
</dbReference>
<evidence type="ECO:0000256" key="7">
    <source>
        <dbReference type="ARBA" id="ARBA00022990"/>
    </source>
</evidence>
<dbReference type="InterPro" id="IPR014043">
    <property type="entry name" value="Acyl_transferase_dom"/>
</dbReference>
<evidence type="ECO:0000259" key="52">
    <source>
        <dbReference type="PROSITE" id="PS52019"/>
    </source>
</evidence>
<evidence type="ECO:0000256" key="39">
    <source>
        <dbReference type="ARBA" id="ARBA00048935"/>
    </source>
</evidence>
<evidence type="ECO:0000256" key="5">
    <source>
        <dbReference type="ARBA" id="ARBA00022799"/>
    </source>
</evidence>
<evidence type="ECO:0000256" key="17">
    <source>
        <dbReference type="ARBA" id="ARBA00023402"/>
    </source>
</evidence>
<evidence type="ECO:0000256" key="12">
    <source>
        <dbReference type="ARBA" id="ARBA00023388"/>
    </source>
</evidence>
<proteinExistence type="predicted"/>
<dbReference type="InterPro" id="IPR042104">
    <property type="entry name" value="PKS_dehydratase_sf"/>
</dbReference>
<comment type="catalytic activity">
    <reaction evidence="11">
        <text>(3R)-hydroxyhexanoyl-[ACP] = (2E)-hexenoyl-[ACP] + H2O</text>
        <dbReference type="Rhea" id="RHEA:41828"/>
        <dbReference type="Rhea" id="RHEA-COMP:9630"/>
        <dbReference type="Rhea" id="RHEA-COMP:9631"/>
        <dbReference type="ChEBI" id="CHEBI:15377"/>
        <dbReference type="ChEBI" id="CHEBI:78457"/>
        <dbReference type="ChEBI" id="CHEBI:78458"/>
    </reaction>
    <physiologicalReaction direction="left-to-right" evidence="11">
        <dbReference type="Rhea" id="RHEA:41829"/>
    </physiologicalReaction>
</comment>
<comment type="catalytic activity">
    <reaction evidence="27">
        <text>(2E)-hexenoyl-[ACP] + NADPH + H(+) = hexanoyl-[ACP] + NADP(+)</text>
        <dbReference type="Rhea" id="RHEA:41832"/>
        <dbReference type="Rhea" id="RHEA-COMP:9631"/>
        <dbReference type="Rhea" id="RHEA-COMP:9632"/>
        <dbReference type="ChEBI" id="CHEBI:15378"/>
        <dbReference type="ChEBI" id="CHEBI:57783"/>
        <dbReference type="ChEBI" id="CHEBI:58349"/>
        <dbReference type="ChEBI" id="CHEBI:78458"/>
        <dbReference type="ChEBI" id="CHEBI:78459"/>
    </reaction>
    <physiologicalReaction direction="left-to-right" evidence="27">
        <dbReference type="Rhea" id="RHEA:41833"/>
    </physiologicalReaction>
</comment>
<evidence type="ECO:0000256" key="27">
    <source>
        <dbReference type="ARBA" id="ARBA00047897"/>
    </source>
</evidence>
<feature type="domain" description="Carrier" evidence="50">
    <location>
        <begin position="4464"/>
        <end position="4544"/>
    </location>
</feature>
<feature type="region of interest" description="N-terminal hotdog fold" evidence="49">
    <location>
        <begin position="889"/>
        <end position="1015"/>
    </location>
</feature>
<dbReference type="PANTHER" id="PTHR43775:SF23">
    <property type="entry name" value="FATTY ACID SYNTHASE 3"/>
    <property type="match status" value="1"/>
</dbReference>
<comment type="catalytic activity">
    <reaction evidence="30">
        <text>hexadecanoyl-[ACP] + malonyl-[ACP] + H(+) = 3-oxooctadecanoyl-[ACP] + holo-[ACP] + CO2</text>
        <dbReference type="Rhea" id="RHEA:41916"/>
        <dbReference type="Rhea" id="RHEA-COMP:9623"/>
        <dbReference type="Rhea" id="RHEA-COMP:9652"/>
        <dbReference type="Rhea" id="RHEA-COMP:9653"/>
        <dbReference type="Rhea" id="RHEA-COMP:9685"/>
        <dbReference type="ChEBI" id="CHEBI:15378"/>
        <dbReference type="ChEBI" id="CHEBI:16526"/>
        <dbReference type="ChEBI" id="CHEBI:64479"/>
        <dbReference type="ChEBI" id="CHEBI:78449"/>
        <dbReference type="ChEBI" id="CHEBI:78483"/>
        <dbReference type="ChEBI" id="CHEBI:78487"/>
    </reaction>
    <physiologicalReaction direction="left-to-right" evidence="30">
        <dbReference type="Rhea" id="RHEA:41917"/>
    </physiologicalReaction>
</comment>
<feature type="active site" description="Proton donor; for dehydratase activity" evidence="49">
    <location>
        <position position="1081"/>
    </location>
</feature>
<dbReference type="InterPro" id="IPR050091">
    <property type="entry name" value="PKS_NRPS_Biosynth_Enz"/>
</dbReference>
<dbReference type="Gene3D" id="3.30.70.3290">
    <property type="match status" value="2"/>
</dbReference>
<dbReference type="InterPro" id="IPR036736">
    <property type="entry name" value="ACP-like_sf"/>
</dbReference>
<dbReference type="Pfam" id="PF21149">
    <property type="entry name" value="FAS_pseudo-KR"/>
    <property type="match status" value="2"/>
</dbReference>
<dbReference type="Gene3D" id="3.40.50.720">
    <property type="entry name" value="NAD(P)-binding Rossmann-like Domain"/>
    <property type="match status" value="2"/>
</dbReference>
<dbReference type="InterPro" id="IPR036291">
    <property type="entry name" value="NAD(P)-bd_dom_sf"/>
</dbReference>
<dbReference type="Pfam" id="PF00550">
    <property type="entry name" value="PP-binding"/>
    <property type="match status" value="2"/>
</dbReference>
<comment type="catalytic activity">
    <reaction evidence="23">
        <text>tetradecanoyl-[ACP] + malonyl-[ACP] + H(+) = 3-oxohexadecanoyl-[ACP] + holo-[ACP] + CO2</text>
        <dbReference type="Rhea" id="RHEA:41900"/>
        <dbReference type="Rhea" id="RHEA-COMP:9623"/>
        <dbReference type="Rhea" id="RHEA-COMP:9648"/>
        <dbReference type="Rhea" id="RHEA-COMP:9649"/>
        <dbReference type="Rhea" id="RHEA-COMP:9685"/>
        <dbReference type="ChEBI" id="CHEBI:15378"/>
        <dbReference type="ChEBI" id="CHEBI:16526"/>
        <dbReference type="ChEBI" id="CHEBI:64479"/>
        <dbReference type="ChEBI" id="CHEBI:78449"/>
        <dbReference type="ChEBI" id="CHEBI:78477"/>
        <dbReference type="ChEBI" id="CHEBI:78478"/>
    </reaction>
    <physiologicalReaction direction="left-to-right" evidence="23">
        <dbReference type="Rhea" id="RHEA:41901"/>
    </physiologicalReaction>
</comment>
<dbReference type="InterPro" id="IPR049900">
    <property type="entry name" value="PKS_mFAS_DH"/>
</dbReference>
<comment type="catalytic activity">
    <reaction evidence="36">
        <text>a 2,3-saturated acyl-[ACP] + NADP(+) = a (2E)-enoyl-[ACP] + NADPH + H(+)</text>
        <dbReference type="Rhea" id="RHEA:22564"/>
        <dbReference type="Rhea" id="RHEA-COMP:9925"/>
        <dbReference type="Rhea" id="RHEA-COMP:9926"/>
        <dbReference type="ChEBI" id="CHEBI:15378"/>
        <dbReference type="ChEBI" id="CHEBI:57783"/>
        <dbReference type="ChEBI" id="CHEBI:58349"/>
        <dbReference type="ChEBI" id="CHEBI:78784"/>
        <dbReference type="ChEBI" id="CHEBI:78785"/>
        <dbReference type="EC" id="1.3.1.39"/>
    </reaction>
    <physiologicalReaction direction="right-to-left" evidence="36">
        <dbReference type="Rhea" id="RHEA:22566"/>
    </physiologicalReaction>
</comment>
<comment type="pathway">
    <text evidence="1">Lipid metabolism.</text>
</comment>
<comment type="catalytic activity">
    <reaction evidence="17">
        <text>(3R)-hydroxybutanoyl-[ACP] = (2E)-butenoyl-[ACP] + H2O</text>
        <dbReference type="Rhea" id="RHEA:41808"/>
        <dbReference type="Rhea" id="RHEA-COMP:9626"/>
        <dbReference type="Rhea" id="RHEA-COMP:9627"/>
        <dbReference type="ChEBI" id="CHEBI:15377"/>
        <dbReference type="ChEBI" id="CHEBI:78451"/>
        <dbReference type="ChEBI" id="CHEBI:78453"/>
    </reaction>
    <physiologicalReaction direction="left-to-right" evidence="17">
        <dbReference type="Rhea" id="RHEA:41809"/>
    </physiologicalReaction>
</comment>
<dbReference type="InterPro" id="IPR018201">
    <property type="entry name" value="Ketoacyl_synth_AS"/>
</dbReference>
<evidence type="ECO:0000256" key="36">
    <source>
        <dbReference type="ARBA" id="ARBA00048650"/>
    </source>
</evidence>
<dbReference type="SMART" id="SM00822">
    <property type="entry name" value="PKS_KR"/>
    <property type="match status" value="2"/>
</dbReference>
<evidence type="ECO:0000256" key="48">
    <source>
        <dbReference type="ARBA" id="ARBA00049533"/>
    </source>
</evidence>
<evidence type="ECO:0000256" key="8">
    <source>
        <dbReference type="ARBA" id="ARBA00023268"/>
    </source>
</evidence>
<dbReference type="Pfam" id="PF00698">
    <property type="entry name" value="Acyl_transf_1"/>
    <property type="match status" value="2"/>
</dbReference>
<dbReference type="InterPro" id="IPR013968">
    <property type="entry name" value="PKS_KR"/>
</dbReference>
<comment type="catalytic activity">
    <reaction evidence="14">
        <text>(3R)-hydroxytetradecanoyl-[ACP] = (2E)-tetradecenoyl-[ACP] + H2O</text>
        <dbReference type="Rhea" id="RHEA:41892"/>
        <dbReference type="Rhea" id="RHEA-COMP:9646"/>
        <dbReference type="Rhea" id="RHEA-COMP:9647"/>
        <dbReference type="ChEBI" id="CHEBI:15377"/>
        <dbReference type="ChEBI" id="CHEBI:78474"/>
        <dbReference type="ChEBI" id="CHEBI:78475"/>
    </reaction>
    <physiologicalReaction direction="left-to-right" evidence="14">
        <dbReference type="Rhea" id="RHEA:41893"/>
    </physiologicalReaction>
</comment>
<feature type="active site" description="Proton acceptor; for dehydratase activity" evidence="49">
    <location>
        <position position="3359"/>
    </location>
</feature>
<evidence type="ECO:0000256" key="47">
    <source>
        <dbReference type="ARBA" id="ARBA00049521"/>
    </source>
</evidence>
<evidence type="ECO:0000256" key="35">
    <source>
        <dbReference type="ARBA" id="ARBA00048571"/>
    </source>
</evidence>
<keyword evidence="5" id="KW-0702">S-nitrosylation</keyword>
<feature type="region of interest" description="C-terminal hotdog fold" evidence="49">
    <location>
        <begin position="1032"/>
        <end position="1157"/>
    </location>
</feature>
<feature type="domain" description="Carrier" evidence="50">
    <location>
        <begin position="2033"/>
        <end position="2110"/>
    </location>
</feature>
<evidence type="ECO:0000256" key="26">
    <source>
        <dbReference type="ARBA" id="ARBA00047810"/>
    </source>
</evidence>
<dbReference type="CDD" id="cd05195">
    <property type="entry name" value="enoyl_red"/>
    <property type="match status" value="2"/>
</dbReference>